<dbReference type="GO" id="GO:0020037">
    <property type="term" value="F:heme binding"/>
    <property type="evidence" value="ECO:0007669"/>
    <property type="project" value="InterPro"/>
</dbReference>
<dbReference type="CDD" id="cd01040">
    <property type="entry name" value="Mb-like"/>
    <property type="match status" value="1"/>
</dbReference>
<dbReference type="GO" id="GO:0019825">
    <property type="term" value="F:oxygen binding"/>
    <property type="evidence" value="ECO:0007669"/>
    <property type="project" value="InterPro"/>
</dbReference>
<dbReference type="Gene3D" id="1.10.490.10">
    <property type="entry name" value="Globins"/>
    <property type="match status" value="1"/>
</dbReference>
<evidence type="ECO:0000256" key="2">
    <source>
        <dbReference type="ARBA" id="ARBA00022617"/>
    </source>
</evidence>
<proteinExistence type="inferred from homology"/>
<organism evidence="9 10">
    <name type="scientific">Parastrongyloides trichosuri</name>
    <name type="common">Possum-specific nematode worm</name>
    <dbReference type="NCBI Taxonomy" id="131310"/>
    <lineage>
        <taxon>Eukaryota</taxon>
        <taxon>Metazoa</taxon>
        <taxon>Ecdysozoa</taxon>
        <taxon>Nematoda</taxon>
        <taxon>Chromadorea</taxon>
        <taxon>Rhabditida</taxon>
        <taxon>Tylenchina</taxon>
        <taxon>Panagrolaimomorpha</taxon>
        <taxon>Strongyloidoidea</taxon>
        <taxon>Strongyloididae</taxon>
        <taxon>Parastrongyloides</taxon>
    </lineage>
</organism>
<dbReference type="PROSITE" id="PS01033">
    <property type="entry name" value="GLOBIN"/>
    <property type="match status" value="1"/>
</dbReference>
<keyword evidence="5 6" id="KW-0408">Iron</keyword>
<dbReference type="InterPro" id="IPR009050">
    <property type="entry name" value="Globin-like_sf"/>
</dbReference>
<dbReference type="Pfam" id="PF00042">
    <property type="entry name" value="Globin"/>
    <property type="match status" value="1"/>
</dbReference>
<keyword evidence="9" id="KW-1185">Reference proteome</keyword>
<dbReference type="InterPro" id="IPR012292">
    <property type="entry name" value="Globin/Proto"/>
</dbReference>
<dbReference type="InterPro" id="IPR012085">
    <property type="entry name" value="Globin_nematode"/>
</dbReference>
<evidence type="ECO:0000259" key="8">
    <source>
        <dbReference type="PROSITE" id="PS01033"/>
    </source>
</evidence>
<keyword evidence="3 7" id="KW-0561">Oxygen transport</keyword>
<name>A0A0N4ZZH3_PARTI</name>
<sequence>MNNVEVKNLTRKSIDVLRLDDEKSAIPHGLDFYKYMFKNAPQLRQFFKGAESYTPEQVEKSERFAKQGIRQMLAMHILASCYDDQPTFLAYTRETANRHRVYKIPENIWDAFFPLWVDFLSTKGLTAEAKSAWLQLGKTFTDEFHRHLHNN</sequence>
<keyword evidence="1 7" id="KW-0813">Transport</keyword>
<evidence type="ECO:0000256" key="5">
    <source>
        <dbReference type="ARBA" id="ARBA00023004"/>
    </source>
</evidence>
<reference evidence="10" key="1">
    <citation type="submission" date="2017-02" db="UniProtKB">
        <authorList>
            <consortium name="WormBaseParasite"/>
        </authorList>
    </citation>
    <scope>IDENTIFICATION</scope>
</reference>
<dbReference type="InterPro" id="IPR000971">
    <property type="entry name" value="Globin"/>
</dbReference>
<accession>A0A0N4ZZH3</accession>
<dbReference type="Proteomes" id="UP000038045">
    <property type="component" value="Unplaced"/>
</dbReference>
<feature type="binding site" description="proximal binding residue" evidence="6">
    <location>
        <position position="99"/>
    </location>
    <ligand>
        <name>heme</name>
        <dbReference type="ChEBI" id="CHEBI:30413"/>
    </ligand>
    <ligandPart>
        <name>Fe</name>
        <dbReference type="ChEBI" id="CHEBI:18248"/>
    </ligandPart>
</feature>
<evidence type="ECO:0000256" key="3">
    <source>
        <dbReference type="ARBA" id="ARBA00022621"/>
    </source>
</evidence>
<evidence type="ECO:0000313" key="9">
    <source>
        <dbReference type="Proteomes" id="UP000038045"/>
    </source>
</evidence>
<dbReference type="PIRSF" id="PIRSF002026">
    <property type="entry name" value="Nematode_globin"/>
    <property type="match status" value="1"/>
</dbReference>
<protein>
    <submittedName>
        <fullName evidence="10">GLOBIN domain-containing protein</fullName>
    </submittedName>
</protein>
<keyword evidence="4 6" id="KW-0479">Metal-binding</keyword>
<keyword evidence="2 7" id="KW-0349">Heme</keyword>
<dbReference type="SUPFAM" id="SSF46458">
    <property type="entry name" value="Globin-like"/>
    <property type="match status" value="1"/>
</dbReference>
<evidence type="ECO:0000256" key="4">
    <source>
        <dbReference type="ARBA" id="ARBA00022723"/>
    </source>
</evidence>
<evidence type="ECO:0000256" key="1">
    <source>
        <dbReference type="ARBA" id="ARBA00022448"/>
    </source>
</evidence>
<dbReference type="GO" id="GO:0005344">
    <property type="term" value="F:oxygen carrier activity"/>
    <property type="evidence" value="ECO:0007669"/>
    <property type="project" value="UniProtKB-KW"/>
</dbReference>
<evidence type="ECO:0000256" key="7">
    <source>
        <dbReference type="RuleBase" id="RU000356"/>
    </source>
</evidence>
<dbReference type="WBParaSite" id="PTRK_0001428100.1">
    <property type="protein sequence ID" value="PTRK_0001428100.1"/>
    <property type="gene ID" value="PTRK_0001428100"/>
</dbReference>
<comment type="similarity">
    <text evidence="7">Belongs to the globin family.</text>
</comment>
<dbReference type="AlphaFoldDB" id="A0A0N4ZZH3"/>
<dbReference type="GO" id="GO:0005506">
    <property type="term" value="F:iron ion binding"/>
    <property type="evidence" value="ECO:0007669"/>
    <property type="project" value="InterPro"/>
</dbReference>
<dbReference type="InterPro" id="IPR044399">
    <property type="entry name" value="Mb-like_M"/>
</dbReference>
<feature type="domain" description="Globin" evidence="8">
    <location>
        <begin position="8"/>
        <end position="149"/>
    </location>
</feature>
<evidence type="ECO:0000313" key="10">
    <source>
        <dbReference type="WBParaSite" id="PTRK_0001428100.1"/>
    </source>
</evidence>
<evidence type="ECO:0000256" key="6">
    <source>
        <dbReference type="PIRSR" id="PIRSR002026-1"/>
    </source>
</evidence>